<evidence type="ECO:0000313" key="3">
    <source>
        <dbReference type="Proteomes" id="UP001058974"/>
    </source>
</evidence>
<evidence type="ECO:0000256" key="1">
    <source>
        <dbReference type="SAM" id="MobiDB-lite"/>
    </source>
</evidence>
<keyword evidence="3" id="KW-1185">Reference proteome</keyword>
<reference evidence="2 3" key="1">
    <citation type="journal article" date="2022" name="Nat. Genet.">
        <title>Improved pea reference genome and pan-genome highlight genomic features and evolutionary characteristics.</title>
        <authorList>
            <person name="Yang T."/>
            <person name="Liu R."/>
            <person name="Luo Y."/>
            <person name="Hu S."/>
            <person name="Wang D."/>
            <person name="Wang C."/>
            <person name="Pandey M.K."/>
            <person name="Ge S."/>
            <person name="Xu Q."/>
            <person name="Li N."/>
            <person name="Li G."/>
            <person name="Huang Y."/>
            <person name="Saxena R.K."/>
            <person name="Ji Y."/>
            <person name="Li M."/>
            <person name="Yan X."/>
            <person name="He Y."/>
            <person name="Liu Y."/>
            <person name="Wang X."/>
            <person name="Xiang C."/>
            <person name="Varshney R.K."/>
            <person name="Ding H."/>
            <person name="Gao S."/>
            <person name="Zong X."/>
        </authorList>
    </citation>
    <scope>NUCLEOTIDE SEQUENCE [LARGE SCALE GENOMIC DNA]</scope>
    <source>
        <strain evidence="2 3">cv. Zhongwan 6</strain>
    </source>
</reference>
<name>A0A9D4YNS2_PEA</name>
<comment type="caution">
    <text evidence="2">The sequence shown here is derived from an EMBL/GenBank/DDBJ whole genome shotgun (WGS) entry which is preliminary data.</text>
</comment>
<feature type="region of interest" description="Disordered" evidence="1">
    <location>
        <begin position="60"/>
        <end position="177"/>
    </location>
</feature>
<organism evidence="2 3">
    <name type="scientific">Pisum sativum</name>
    <name type="common">Garden pea</name>
    <name type="synonym">Lathyrus oleraceus</name>
    <dbReference type="NCBI Taxonomy" id="3888"/>
    <lineage>
        <taxon>Eukaryota</taxon>
        <taxon>Viridiplantae</taxon>
        <taxon>Streptophyta</taxon>
        <taxon>Embryophyta</taxon>
        <taxon>Tracheophyta</taxon>
        <taxon>Spermatophyta</taxon>
        <taxon>Magnoliopsida</taxon>
        <taxon>eudicotyledons</taxon>
        <taxon>Gunneridae</taxon>
        <taxon>Pentapetalae</taxon>
        <taxon>rosids</taxon>
        <taxon>fabids</taxon>
        <taxon>Fabales</taxon>
        <taxon>Fabaceae</taxon>
        <taxon>Papilionoideae</taxon>
        <taxon>50 kb inversion clade</taxon>
        <taxon>NPAAA clade</taxon>
        <taxon>Hologalegina</taxon>
        <taxon>IRL clade</taxon>
        <taxon>Fabeae</taxon>
        <taxon>Lathyrus</taxon>
    </lineage>
</organism>
<feature type="non-terminal residue" evidence="2">
    <location>
        <position position="1"/>
    </location>
</feature>
<feature type="compositionally biased region" description="Polar residues" evidence="1">
    <location>
        <begin position="151"/>
        <end position="160"/>
    </location>
</feature>
<dbReference type="AlphaFoldDB" id="A0A9D4YNS2"/>
<feature type="compositionally biased region" description="Polar residues" evidence="1">
    <location>
        <begin position="115"/>
        <end position="137"/>
    </location>
</feature>
<sequence length="213" mass="24034">ALLISDTALGRFLDLVHFTYLQHFTHQLAFRMSSSEEKQIDTRDFRYVYVRRRRRNAAGSGKVVRDLDLNAPPPSEPSMPKTDGSFEIGDDSPLSPAPNLFQKAVTITRRKRSTLNRIPRSNLQPPSPPSIQVSKQSHMFRRNVDNDHSHQLSTPSTDITAFSPPPPSAEASASGKEWRCPTCLRIDNDELSKPLIYLKKQLKLKKGIKKSEG</sequence>
<proteinExistence type="predicted"/>
<evidence type="ECO:0000313" key="2">
    <source>
        <dbReference type="EMBL" id="KAI5440760.1"/>
    </source>
</evidence>
<protein>
    <submittedName>
        <fullName evidence="2">Uncharacterized protein</fullName>
    </submittedName>
</protein>
<dbReference type="Gramene" id="Psat01G0029000-T1">
    <property type="protein sequence ID" value="KAI5440760.1"/>
    <property type="gene ID" value="KIW84_010290"/>
</dbReference>
<gene>
    <name evidence="2" type="ORF">KIW84_010290</name>
</gene>
<dbReference type="EMBL" id="JAMSHJ010000001">
    <property type="protein sequence ID" value="KAI5440760.1"/>
    <property type="molecule type" value="Genomic_DNA"/>
</dbReference>
<dbReference type="Proteomes" id="UP001058974">
    <property type="component" value="Chromosome 1"/>
</dbReference>
<accession>A0A9D4YNS2</accession>